<feature type="region of interest" description="Disordered" evidence="6">
    <location>
        <begin position="2540"/>
        <end position="2566"/>
    </location>
</feature>
<dbReference type="InterPro" id="IPR024361">
    <property type="entry name" value="BACON"/>
</dbReference>
<keyword evidence="5" id="KW-0966">Cell projection</keyword>
<sequence length="3270" mass="368715">MSGGNTSRSNSLPQYNNTTSPLFELMNIPNRLVIEKVYLNGLHSLRRFEVRNISQSTILVKLRSNLGSQIAFQLTNENLPDLTSKKAEMVASSELGSTSTSEGNSSILYHVSLDNSLINIATNTVAAAAVGAFGDSVNGHEFNQLFNYVNHIDEVIISPGSSQKVILAFLPDAHHKNRRSVEDLNKPSSIPDETDETRINTNIFTQSSEDEETHDFFEVNGLLFFFAYVIEKQQNVESMEISNFPKANVTGTYKKKSSAFLVSTYETDQVNKTFKSEIDNVPRDIETIGSSSKADYQITVKFRSTVCRSVLWTDVGETGINFDDCVNGGTYFKDFTIWNRSEIELYWLLNTVDLSNSEREDWLKFTDYDTGELLDDKPIPSYSHRRIRVTFKPKEIGEFSYDLQLENANDSANTLQSRINAVVRSVLREESLVVSSGNILDFGDCCAGVWSKQQLILKNVSEVPLEIHFSAENAEVLFHLKTDNLIENSKVDLKDVSNVTITNTPINTNATDEVSDSGSIIGLQSPSPVERLSYINESQSSRSVNKLRFNNIGGSDIERDNISGRIKNTLERENLEKEMSDGITQIEEVIFGPGREKTVQVSYRPEKDSSANDFKAGQLTRRNFRIILQYMSVNSSSTSMRSGGHERKIIQCRARSCTSFIEVNPKEVNFGDTDVGTLKSVPIVITNLSELTARVELQFVSKVLNCTHDEIVIPPKLSTKVKLDMYPRKVNVDYRKQITVVNLQNRDNDQIIEVRSTNIDKNGVTFHSLFYRILTSTGSNFIDFGPTVINSPSIRTFTIDNFSAKNLTLEITSSLSEEIVMYQKRMKIDDAISSGDQNLVSQSTGVHITDSGDNEQSSSSKLERREKLLETIGNKRILRKQPSIDINKTNLNASNLSTASSTMSNEDNQKSLANKRYSSSVLSDSASSDSSLSSAAYLDLASPSSLRSPRKRPLKIALNKMSGFAKIGRVKESLEPGSTSNTGTLKNTTGIFKRVIDSGESNMNDSSREKSQKNQNSSSINISVRNEKAKIHNKETLSSMPIESLIAILENNNNGNSQLLFPKASAEVSYVRQQMALLRELQNRMRDHQIVPIKTIEIPPKGERQIIVVFTPKRHLRRMIQGLPKKCDARVFIRLIDFDREIQQPQFEALLQGDQSHIPVRELMVNTTMCRSIMDLGQKNINFGIMDKNERRSKKILIQNRSEVPLLYNIRKSGLISSGDIMFSAGHMGVVRGYGKKEVEFTFNPSLPGQFLEKLEIENIQDRDNDQVLSVKAIIKKQSNFLIHPLNLNFEPCFINDNAPRVRHITISNTNKLSRMFEVHIDPQDLKFKWCYGELSFVLQEDTDGSSINGGLLSKETEEEIENLEQKVKIAKRKGREEKVKKLEKKLAKLRRGDTGKDDDDDIHSDGQRTPLEDSYVNGTNSERLMLSRPALTVEKNSDQSNKRPLISPISPNLINGKEGPKYKKTQTSIIFPMEPRTSKTIYIYFKAVAINNDSLQIEGENARPSQENIVSRIYVHEHKNTDITKTVVFKATVFYDYSSYIQTSSDETFSNEYKSESSLSSPAPESSSVVSDTVENIKFFTPSSLRKLSYLIGSQSQKGSDITPKSVDKSPIIELTQFGFPRSESPEHVEHVPVTDHLNLEPAILDIGRLEVNQRHNYYFKLSNRGDHPLNFEIIVSEDDKSFFQISQIHGTLSSQETRRIDFSVVATVVGRQTHKLLVRNNATKVECTFALRGYVHYSQYLRFPSLADDGQSELNLGYCYVDPGRKYSQVTPLIVENISDDDVYITGQSNLSLQVSVFLDENGTRGQVSKTLLKKKSVTTVWIALHPNLLSVVPATGRRNVNTGNTPVGSVNGTNISNGECRELIGGIKFIVHVKESISSSFTRKVDNDIDESGDSNDTELIEAITQTVKFVSLIGRSILSVSEKLISLGSTTSIGETFYGSFIVRNMSSRLPLDYAVECPNGTILLDRTCGTLVGWESKFKQCQEDIDTTSTRDSNLVDKSMALINFRVTTSKYGLFRDKIIVTNKNNVVQIVEVEVRLFVDNNSLDFSTKDDSSISKNIFSEKAPMGLKNLKDFGKLPLLSWENVPTTIVVGSESKLINSNLESKLDLKAVIQKGYQATAVPLYEHCVEICNKSSTDIMQISPRSDLDVKIRWGPFGNTRIIEDYNEKLDVVDSPFHICGPFIELKPGKKAHLYISCPQPNSLTSEELKFIEVGKKVSIQGVLLLNDDIQKLSVKLIDLNAKFCVPKGELNTSVINLGKLGHSNSWAGSEFQFILRNLSEIPLHYELQSPDCIEILGVMDDGSNVQNKGVIASKRTVEPLIDQIITAVLKPRRIKNFSAGERTFSVNVLNMYNPYNIMTLNIQATLTLFELKFDRLIKGELVLPSLYHPLPRSDFACDAWFTIHNISEKDIRFEIGVELAPYISNFIKIDILSRFSNSPLIGSVSISAHGSIEVRVRAYPIETSRIPRESSYLINPDGVTFGKLWVATKQSYEDDILQRVAENIPIRGVITESPTFSVSTKKIRFKTELCSSDGEITNDVSNSKRKSSLTQRRKLSPSNQDEQLIEASNDFEDVLPQRESIIIKNLSEKIPLSFKVHIEGPMELSAKEIINVFPIDDNGCGTIEPGKSFNLEIELVDSTIAVSEDIKICIIDLNSLSSHDKIVLVGIESVAREPRIVEEIPDSVPEKSMEIGHKNLIVSQERQYSYQDISSDLPFITLRGCKRIGEAVKIGGCYELSLGQQDLGLTSIVKKLTLENTTSKRVSYRIKTVSASDKSWLNISRTEGTLEAPTDRQYTDAHTITLSFMTSMRNVYSTYLIIENLNNPSDTKTIRVMMEVVARQNLRRGANTPVASNHVFDIYVNGVDTSQTRIEMLNLFYGSEYSSRSMVIYNRETVPLEFSFQTNLDYDDPTEILFSTSRMSVKLFKTLTVEPGSNVRVYIRLKPLPSREIQEFLDGGNQRDPNLVEEKVIEIYVNCRLVKDYQQTLILNAECKIWRRDPNNKEDDEWNLQFNPEFREIKINNLLDKPLEYEIINDTMYFNLELCNDVKEVAPKSFHNVLVRPNLKSLIKNAESVRREKYIQENVTVYNKKRPSENYWVPLRISFGHISSFQLASGYKSSYTYSILENHTVRFLSNFNSNTQLFATAETNDEDKKKMVDLEFQYLYIVDQLVYYATIKSGENWLQLASLLFGTVLGNSIFQQYGPSYLKHPDPSSTDKEIRVWSPMLAKWVSSLNYFISFFPYNNPMLNTLKELHKGLIIISNPTLKI</sequence>
<feature type="domain" description="BACON" evidence="7">
    <location>
        <begin position="2744"/>
        <end position="2790"/>
    </location>
</feature>
<evidence type="ECO:0000256" key="5">
    <source>
        <dbReference type="ARBA" id="ARBA00023273"/>
    </source>
</evidence>
<dbReference type="InterPro" id="IPR013783">
    <property type="entry name" value="Ig-like_fold"/>
</dbReference>
<dbReference type="PANTHER" id="PTHR39211:SF1">
    <property type="entry name" value="ABNORMAL SPINDLE-LIKE MICROCEPHALY-ASSOCIATED PROTEIN ASH DOMAIN-CONTAINING PROTEIN"/>
    <property type="match status" value="1"/>
</dbReference>
<dbReference type="PANTHER" id="PTHR39211">
    <property type="entry name" value="CHROMOSOME 7, WHOLE GENOME SHOTGUN SEQUENCE"/>
    <property type="match status" value="1"/>
</dbReference>
<keyword evidence="10" id="KW-1185">Reference proteome</keyword>
<dbReference type="Pfam" id="PF22544">
    <property type="entry name" value="HYDIN_VesB_CFA65-like_Ig"/>
    <property type="match status" value="1"/>
</dbReference>
<dbReference type="EMBL" id="CAJVPP010000098">
    <property type="protein sequence ID" value="CAG8442503.1"/>
    <property type="molecule type" value="Genomic_DNA"/>
</dbReference>
<feature type="region of interest" description="Disordered" evidence="6">
    <location>
        <begin position="1434"/>
        <end position="1460"/>
    </location>
</feature>
<evidence type="ECO:0000256" key="2">
    <source>
        <dbReference type="ARBA" id="ARBA00004496"/>
    </source>
</evidence>
<dbReference type="GO" id="GO:0005737">
    <property type="term" value="C:cytoplasm"/>
    <property type="evidence" value="ECO:0007669"/>
    <property type="project" value="UniProtKB-SubCell"/>
</dbReference>
<evidence type="ECO:0000256" key="6">
    <source>
        <dbReference type="SAM" id="MobiDB-lite"/>
    </source>
</evidence>
<evidence type="ECO:0000256" key="4">
    <source>
        <dbReference type="ARBA" id="ARBA00023069"/>
    </source>
</evidence>
<organism evidence="9 10">
    <name type="scientific">Funneliformis mosseae</name>
    <name type="common">Endomycorrhizal fungus</name>
    <name type="synonym">Glomus mosseae</name>
    <dbReference type="NCBI Taxonomy" id="27381"/>
    <lineage>
        <taxon>Eukaryota</taxon>
        <taxon>Fungi</taxon>
        <taxon>Fungi incertae sedis</taxon>
        <taxon>Mucoromycota</taxon>
        <taxon>Glomeromycotina</taxon>
        <taxon>Glomeromycetes</taxon>
        <taxon>Glomerales</taxon>
        <taxon>Glomeraceae</taxon>
        <taxon>Funneliformis</taxon>
    </lineage>
</organism>
<feature type="compositionally biased region" description="Low complexity" evidence="6">
    <location>
        <begin position="1013"/>
        <end position="1024"/>
    </location>
</feature>
<evidence type="ECO:0000256" key="3">
    <source>
        <dbReference type="ARBA" id="ARBA00022490"/>
    </source>
</evidence>
<name>A0A9N8YR92_FUNMO</name>
<dbReference type="Gene3D" id="2.60.40.10">
    <property type="entry name" value="Immunoglobulins"/>
    <property type="match status" value="4"/>
</dbReference>
<evidence type="ECO:0000259" key="8">
    <source>
        <dbReference type="Pfam" id="PF22544"/>
    </source>
</evidence>
<protein>
    <submittedName>
        <fullName evidence="9">7823_t:CDS:1</fullName>
    </submittedName>
</protein>
<evidence type="ECO:0000256" key="1">
    <source>
        <dbReference type="ARBA" id="ARBA00004138"/>
    </source>
</evidence>
<feature type="region of interest" description="Disordered" evidence="6">
    <location>
        <begin position="1391"/>
        <end position="1420"/>
    </location>
</feature>
<feature type="region of interest" description="Disordered" evidence="6">
    <location>
        <begin position="999"/>
        <end position="1027"/>
    </location>
</feature>
<keyword evidence="4" id="KW-0969">Cilium</keyword>
<gene>
    <name evidence="9" type="ORF">FMOSSE_LOCUS924</name>
</gene>
<dbReference type="GO" id="GO:0005929">
    <property type="term" value="C:cilium"/>
    <property type="evidence" value="ECO:0007669"/>
    <property type="project" value="UniProtKB-SubCell"/>
</dbReference>
<dbReference type="Proteomes" id="UP000789375">
    <property type="component" value="Unassembled WGS sequence"/>
</dbReference>
<comment type="subcellular location">
    <subcellularLocation>
        <location evidence="1">Cell projection</location>
        <location evidence="1">Cilium</location>
    </subcellularLocation>
    <subcellularLocation>
        <location evidence="2">Cytoplasm</location>
    </subcellularLocation>
</comment>
<dbReference type="InterPro" id="IPR053879">
    <property type="entry name" value="HYDIN_VesB_CFA65-like_Ig"/>
</dbReference>
<feature type="compositionally biased region" description="Basic residues" evidence="6">
    <location>
        <begin position="2547"/>
        <end position="2559"/>
    </location>
</feature>
<reference evidence="9" key="1">
    <citation type="submission" date="2021-06" db="EMBL/GenBank/DDBJ databases">
        <authorList>
            <person name="Kallberg Y."/>
            <person name="Tangrot J."/>
            <person name="Rosling A."/>
        </authorList>
    </citation>
    <scope>NUCLEOTIDE SEQUENCE</scope>
    <source>
        <strain evidence="9">87-6 pot B 2015</strain>
    </source>
</reference>
<feature type="domain" description="HYDIN/VesB/CFA65-like Ig-like" evidence="8">
    <location>
        <begin position="1639"/>
        <end position="1734"/>
    </location>
</feature>
<evidence type="ECO:0000259" key="7">
    <source>
        <dbReference type="Pfam" id="PF19190"/>
    </source>
</evidence>
<comment type="caution">
    <text evidence="9">The sequence shown here is derived from an EMBL/GenBank/DDBJ whole genome shotgun (WGS) entry which is preliminary data.</text>
</comment>
<evidence type="ECO:0000313" key="10">
    <source>
        <dbReference type="Proteomes" id="UP000789375"/>
    </source>
</evidence>
<keyword evidence="3" id="KW-0963">Cytoplasm</keyword>
<evidence type="ECO:0000313" key="9">
    <source>
        <dbReference type="EMBL" id="CAG8442503.1"/>
    </source>
</evidence>
<accession>A0A9N8YR92</accession>
<dbReference type="Pfam" id="PF19190">
    <property type="entry name" value="BACON_2"/>
    <property type="match status" value="1"/>
</dbReference>
<feature type="region of interest" description="Disordered" evidence="6">
    <location>
        <begin position="844"/>
        <end position="864"/>
    </location>
</feature>
<proteinExistence type="predicted"/>